<evidence type="ECO:0008006" key="3">
    <source>
        <dbReference type="Google" id="ProtNLM"/>
    </source>
</evidence>
<evidence type="ECO:0000313" key="2">
    <source>
        <dbReference type="Proteomes" id="UP000256980"/>
    </source>
</evidence>
<keyword evidence="2" id="KW-1185">Reference proteome</keyword>
<accession>A0A3D9H7T7</accession>
<comment type="caution">
    <text evidence="1">The sequence shown here is derived from an EMBL/GenBank/DDBJ whole genome shotgun (WGS) entry which is preliminary data.</text>
</comment>
<dbReference type="Proteomes" id="UP000256980">
    <property type="component" value="Unassembled WGS sequence"/>
</dbReference>
<dbReference type="RefSeq" id="WP_115816851.1">
    <property type="nucleotide sequence ID" value="NZ_QRDV01000002.1"/>
</dbReference>
<evidence type="ECO:0000313" key="1">
    <source>
        <dbReference type="EMBL" id="RED45554.1"/>
    </source>
</evidence>
<reference evidence="1 2" key="1">
    <citation type="submission" date="2018-07" db="EMBL/GenBank/DDBJ databases">
        <title>Genomic Encyclopedia of Type Strains, Phase III (KMG-III): the genomes of soil and plant-associated and newly described type strains.</title>
        <authorList>
            <person name="Whitman W."/>
        </authorList>
    </citation>
    <scope>NUCLEOTIDE SEQUENCE [LARGE SCALE GENOMIC DNA]</scope>
    <source>
        <strain evidence="1 2">CECT 7946</strain>
    </source>
</reference>
<proteinExistence type="predicted"/>
<gene>
    <name evidence="1" type="ORF">DFQ10_102430</name>
</gene>
<sequence length="274" mass="32179">MNHLLAKKSRQNGQFVKIMSDENVFELPDDLDNPHEYDTDYKLEDDEWFAIGELSETEYIIDFLTNDFNSAEYNQIVNADYSSLSYLCSYQNDRYYFFQKLSKSQTINRKWFPLNNEPELHSENPIIVIKDIADAIYDKTDDILYFKKLTSITTIFTGIGELYREATQADTETFLENDFINLVDDYDATKVKKANRKRIAMAMDTFNNFNPAQRNSIYGYIKEYCNELEFSDDEECFTIGTEENLKQLLYGIEQRYYTTLIGNEKRLANSVTAM</sequence>
<organism evidence="1 2">
    <name type="scientific">Winogradskyella eximia</name>
    <dbReference type="NCBI Taxonomy" id="262006"/>
    <lineage>
        <taxon>Bacteria</taxon>
        <taxon>Pseudomonadati</taxon>
        <taxon>Bacteroidota</taxon>
        <taxon>Flavobacteriia</taxon>
        <taxon>Flavobacteriales</taxon>
        <taxon>Flavobacteriaceae</taxon>
        <taxon>Winogradskyella</taxon>
    </lineage>
</organism>
<dbReference type="AlphaFoldDB" id="A0A3D9H7T7"/>
<protein>
    <recommendedName>
        <fullName evidence="3">ATP F0F1 synthase synthase</fullName>
    </recommendedName>
</protein>
<dbReference type="OrthoDB" id="8617654at2"/>
<dbReference type="EMBL" id="QRDV01000002">
    <property type="protein sequence ID" value="RED45554.1"/>
    <property type="molecule type" value="Genomic_DNA"/>
</dbReference>
<name>A0A3D9H7T7_9FLAO</name>